<dbReference type="RefSeq" id="WP_219238064.1">
    <property type="nucleotide sequence ID" value="NZ_JAHWZX010000006.1"/>
</dbReference>
<organism evidence="2 3">
    <name type="scientific">Stakelama flava</name>
    <dbReference type="NCBI Taxonomy" id="2860338"/>
    <lineage>
        <taxon>Bacteria</taxon>
        <taxon>Pseudomonadati</taxon>
        <taxon>Pseudomonadota</taxon>
        <taxon>Alphaproteobacteria</taxon>
        <taxon>Sphingomonadales</taxon>
        <taxon>Sphingomonadaceae</taxon>
        <taxon>Stakelama</taxon>
    </lineage>
</organism>
<sequence>MSDGQSVNIIWLIGGIILVLSALFARRPSLGAIIRSLIGWAIVAGLAYMVVDHRDQLADLAARIGLSDQKVEGGTTRIRMSPDGHFWARVQLNGVERRMLIDSGATITALSQRTADAAGIEISDGGFPVMLNTANGTVMAKRATIKKLQLGNLEANDLNAVVSDRFGNLDVVGMNFLSQLGSWRVEGSTLILEPDQSEASDATNAATPS</sequence>
<dbReference type="CDD" id="cd05483">
    <property type="entry name" value="retropepsin_like_bacteria"/>
    <property type="match status" value="1"/>
</dbReference>
<evidence type="ECO:0000256" key="1">
    <source>
        <dbReference type="SAM" id="Phobius"/>
    </source>
</evidence>
<keyword evidence="1" id="KW-0812">Transmembrane</keyword>
<keyword evidence="1" id="KW-0472">Membrane</keyword>
<dbReference type="EMBL" id="JAHWZX010000006">
    <property type="protein sequence ID" value="MBW4330950.1"/>
    <property type="molecule type" value="Genomic_DNA"/>
</dbReference>
<dbReference type="Proteomes" id="UP001197214">
    <property type="component" value="Unassembled WGS sequence"/>
</dbReference>
<feature type="transmembrane region" description="Helical" evidence="1">
    <location>
        <begin position="6"/>
        <end position="25"/>
    </location>
</feature>
<gene>
    <name evidence="2" type="ORF">KY084_08680</name>
</gene>
<dbReference type="EC" id="3.4.23.-" evidence="2"/>
<feature type="transmembrane region" description="Helical" evidence="1">
    <location>
        <begin position="32"/>
        <end position="51"/>
    </location>
</feature>
<evidence type="ECO:0000313" key="3">
    <source>
        <dbReference type="Proteomes" id="UP001197214"/>
    </source>
</evidence>
<evidence type="ECO:0000313" key="2">
    <source>
        <dbReference type="EMBL" id="MBW4330950.1"/>
    </source>
</evidence>
<dbReference type="GO" id="GO:0008233">
    <property type="term" value="F:peptidase activity"/>
    <property type="evidence" value="ECO:0007669"/>
    <property type="project" value="UniProtKB-KW"/>
</dbReference>
<protein>
    <submittedName>
        <fullName evidence="2">TIGR02281 family clan AA aspartic protease</fullName>
        <ecNumber evidence="2">3.4.23.-</ecNumber>
    </submittedName>
</protein>
<dbReference type="InterPro" id="IPR034122">
    <property type="entry name" value="Retropepsin-like_bacterial"/>
</dbReference>
<dbReference type="GO" id="GO:0006508">
    <property type="term" value="P:proteolysis"/>
    <property type="evidence" value="ECO:0007669"/>
    <property type="project" value="UniProtKB-KW"/>
</dbReference>
<proteinExistence type="predicted"/>
<keyword evidence="1" id="KW-1133">Transmembrane helix</keyword>
<keyword evidence="2" id="KW-0378">Hydrolase</keyword>
<dbReference type="Pfam" id="PF13975">
    <property type="entry name" value="gag-asp_proteas"/>
    <property type="match status" value="1"/>
</dbReference>
<dbReference type="InterPro" id="IPR011969">
    <property type="entry name" value="Clan_AA_Asp_peptidase_C"/>
</dbReference>
<keyword evidence="3" id="KW-1185">Reference proteome</keyword>
<keyword evidence="2" id="KW-0645">Protease</keyword>
<reference evidence="2 3" key="1">
    <citation type="submission" date="2021-07" db="EMBL/GenBank/DDBJ databases">
        <title>Stakelama flava sp. nov., a novel endophytic bacterium isolated from branch of Kandelia candel.</title>
        <authorList>
            <person name="Tuo L."/>
        </authorList>
    </citation>
    <scope>NUCLEOTIDE SEQUENCE [LARGE SCALE GENOMIC DNA]</scope>
    <source>
        <strain evidence="2 3">CBK3Z-3</strain>
    </source>
</reference>
<comment type="caution">
    <text evidence="2">The sequence shown here is derived from an EMBL/GenBank/DDBJ whole genome shotgun (WGS) entry which is preliminary data.</text>
</comment>
<accession>A0ABS6XL63</accession>
<name>A0ABS6XL63_9SPHN</name>
<dbReference type="NCBIfam" id="TIGR02281">
    <property type="entry name" value="clan_AA_DTGA"/>
    <property type="match status" value="1"/>
</dbReference>